<dbReference type="EMBL" id="CM020618">
    <property type="protein sequence ID" value="KAK1857790.1"/>
    <property type="molecule type" value="Genomic_DNA"/>
</dbReference>
<name>A0ACC3BIP2_PYRYE</name>
<gene>
    <name evidence="1" type="ORF">I4F81_000405</name>
</gene>
<keyword evidence="2" id="KW-1185">Reference proteome</keyword>
<proteinExistence type="predicted"/>
<comment type="caution">
    <text evidence="1">The sequence shown here is derived from an EMBL/GenBank/DDBJ whole genome shotgun (WGS) entry which is preliminary data.</text>
</comment>
<accession>A0ACC3BIP2</accession>
<reference evidence="1" key="1">
    <citation type="submission" date="2019-11" db="EMBL/GenBank/DDBJ databases">
        <title>Nori genome reveals adaptations in red seaweeds to the harsh intertidal environment.</title>
        <authorList>
            <person name="Wang D."/>
            <person name="Mao Y."/>
        </authorList>
    </citation>
    <scope>NUCLEOTIDE SEQUENCE</scope>
    <source>
        <tissue evidence="1">Gametophyte</tissue>
    </source>
</reference>
<sequence length="284" mass="29100">MGTAFGKINVETPAYTVVRAAADGAYEIRRYGSSVAAEVRSADWADSAEISERDFTKLAFWTLARYIGVFNDGENVARGGAGDGAAAAPAAGDDGPPEKMTMTAPVVMAAADDGAAATGDGDGKPEKMAMTAPVVMAATDDGSTAAGERSENMAMTAPVVMSGDASDGAGAPAGSGQTSGFTMAFLLPSKYKSAAEAPRPTNDKVHLKDVAPRTVAVRKYSGDSTIGACGQQVKGLLDTLSRDGVATTGPWTLQGYNPPFCLPWTKTNEIHVPVEVQVEDAAVA</sequence>
<protein>
    <submittedName>
        <fullName evidence="1">Uncharacterized protein</fullName>
    </submittedName>
</protein>
<dbReference type="Proteomes" id="UP000798662">
    <property type="component" value="Chromosome 1"/>
</dbReference>
<evidence type="ECO:0000313" key="2">
    <source>
        <dbReference type="Proteomes" id="UP000798662"/>
    </source>
</evidence>
<evidence type="ECO:0000313" key="1">
    <source>
        <dbReference type="EMBL" id="KAK1857790.1"/>
    </source>
</evidence>
<organism evidence="1 2">
    <name type="scientific">Pyropia yezoensis</name>
    <name type="common">Susabi-nori</name>
    <name type="synonym">Porphyra yezoensis</name>
    <dbReference type="NCBI Taxonomy" id="2788"/>
    <lineage>
        <taxon>Eukaryota</taxon>
        <taxon>Rhodophyta</taxon>
        <taxon>Bangiophyceae</taxon>
        <taxon>Bangiales</taxon>
        <taxon>Bangiaceae</taxon>
        <taxon>Pyropia</taxon>
    </lineage>
</organism>